<organism evidence="2 3">
    <name type="scientific">Setaria italica</name>
    <name type="common">Foxtail millet</name>
    <name type="synonym">Panicum italicum</name>
    <dbReference type="NCBI Taxonomy" id="4555"/>
    <lineage>
        <taxon>Eukaryota</taxon>
        <taxon>Viridiplantae</taxon>
        <taxon>Streptophyta</taxon>
        <taxon>Embryophyta</taxon>
        <taxon>Tracheophyta</taxon>
        <taxon>Spermatophyta</taxon>
        <taxon>Magnoliopsida</taxon>
        <taxon>Liliopsida</taxon>
        <taxon>Poales</taxon>
        <taxon>Poaceae</taxon>
        <taxon>PACMAD clade</taxon>
        <taxon>Panicoideae</taxon>
        <taxon>Panicodae</taxon>
        <taxon>Paniceae</taxon>
        <taxon>Cenchrinae</taxon>
        <taxon>Setaria</taxon>
    </lineage>
</organism>
<dbReference type="FunCoup" id="K4AGB4">
    <property type="interactions" value="4"/>
</dbReference>
<accession>K4AGB4</accession>
<evidence type="ECO:0000313" key="2">
    <source>
        <dbReference type="EnsemblPlants" id="KQK90217"/>
    </source>
</evidence>
<protein>
    <submittedName>
        <fullName evidence="2">Uncharacterized protein</fullName>
    </submittedName>
</protein>
<dbReference type="EMBL" id="AGNK02005907">
    <property type="status" value="NOT_ANNOTATED_CDS"/>
    <property type="molecule type" value="Genomic_DNA"/>
</dbReference>
<feature type="compositionally biased region" description="Basic and acidic residues" evidence="1">
    <location>
        <begin position="49"/>
        <end position="61"/>
    </location>
</feature>
<sequence length="147" mass="15739">MAAPKLPRVVALLPPPPPHDGPAATAPRHGLDAVAAEWRRLAGRRPRRARAEVEEGRKEKMMTCSPEASDGVFVGVGGEERRAGAGEDLIDVLQDDRRLADGLPVVDEHGNLVVDGVGLEEELALVLQVFLDVLVAQTLEAESKSRS</sequence>
<dbReference type="HOGENOM" id="CLU_1771287_0_0_1"/>
<keyword evidence="3" id="KW-1185">Reference proteome</keyword>
<feature type="compositionally biased region" description="Low complexity" evidence="1">
    <location>
        <begin position="1"/>
        <end position="12"/>
    </location>
</feature>
<feature type="region of interest" description="Disordered" evidence="1">
    <location>
        <begin position="1"/>
        <end position="27"/>
    </location>
</feature>
<dbReference type="Proteomes" id="UP000004995">
    <property type="component" value="Unassembled WGS sequence"/>
</dbReference>
<evidence type="ECO:0000256" key="1">
    <source>
        <dbReference type="SAM" id="MobiDB-lite"/>
    </source>
</evidence>
<name>K4AGB4_SETIT</name>
<reference evidence="2" key="2">
    <citation type="submission" date="2018-08" db="UniProtKB">
        <authorList>
            <consortium name="EnsemblPlants"/>
        </authorList>
    </citation>
    <scope>IDENTIFICATION</scope>
    <source>
        <strain evidence="2">Yugu1</strain>
    </source>
</reference>
<dbReference type="Gramene" id="KQK90217">
    <property type="protein sequence ID" value="KQK90217"/>
    <property type="gene ID" value="SETIT_037921mg"/>
</dbReference>
<proteinExistence type="predicted"/>
<dbReference type="AlphaFoldDB" id="K4AGB4"/>
<evidence type="ECO:0000313" key="3">
    <source>
        <dbReference type="Proteomes" id="UP000004995"/>
    </source>
</evidence>
<dbReference type="InParanoid" id="K4AGB4"/>
<dbReference type="EnsemblPlants" id="KQK90217">
    <property type="protein sequence ID" value="KQK90217"/>
    <property type="gene ID" value="SETIT_037921mg"/>
</dbReference>
<reference evidence="3" key="1">
    <citation type="journal article" date="2012" name="Nat. Biotechnol.">
        <title>Reference genome sequence of the model plant Setaria.</title>
        <authorList>
            <person name="Bennetzen J.L."/>
            <person name="Schmutz J."/>
            <person name="Wang H."/>
            <person name="Percifield R."/>
            <person name="Hawkins J."/>
            <person name="Pontaroli A.C."/>
            <person name="Estep M."/>
            <person name="Feng L."/>
            <person name="Vaughn J.N."/>
            <person name="Grimwood J."/>
            <person name="Jenkins J."/>
            <person name="Barry K."/>
            <person name="Lindquist E."/>
            <person name="Hellsten U."/>
            <person name="Deshpande S."/>
            <person name="Wang X."/>
            <person name="Wu X."/>
            <person name="Mitros T."/>
            <person name="Triplett J."/>
            <person name="Yang X."/>
            <person name="Ye C.Y."/>
            <person name="Mauro-Herrera M."/>
            <person name="Wang L."/>
            <person name="Li P."/>
            <person name="Sharma M."/>
            <person name="Sharma R."/>
            <person name="Ronald P.C."/>
            <person name="Panaud O."/>
            <person name="Kellogg E.A."/>
            <person name="Brutnell T.P."/>
            <person name="Doust A.N."/>
            <person name="Tuskan G.A."/>
            <person name="Rokhsar D."/>
            <person name="Devos K.M."/>
        </authorList>
    </citation>
    <scope>NUCLEOTIDE SEQUENCE [LARGE SCALE GENOMIC DNA]</scope>
    <source>
        <strain evidence="3">cv. Yugu1</strain>
    </source>
</reference>
<dbReference type="eggNOG" id="ENOG502R56E">
    <property type="taxonomic scope" value="Eukaryota"/>
</dbReference>
<feature type="region of interest" description="Disordered" evidence="1">
    <location>
        <begin position="49"/>
        <end position="73"/>
    </location>
</feature>